<proteinExistence type="inferred from homology"/>
<dbReference type="EMBL" id="JAERQJ010000001">
    <property type="protein sequence ID" value="MBL0682797.1"/>
    <property type="molecule type" value="Genomic_DNA"/>
</dbReference>
<evidence type="ECO:0000256" key="6">
    <source>
        <dbReference type="ARBA" id="ARBA00005159"/>
    </source>
</evidence>
<comment type="pathway">
    <text evidence="6">Cofactor biosynthesis; adenosylcobalamin biosynthesis; adenosylcobalamin from cob(II)yrinate a,c-diamide: step 5/7.</text>
</comment>
<evidence type="ECO:0000256" key="7">
    <source>
        <dbReference type="ARBA" id="ARBA00007490"/>
    </source>
</evidence>
<keyword evidence="20" id="KW-0548">Nucleotidyltransferase</keyword>
<dbReference type="GO" id="GO:0008820">
    <property type="term" value="F:cobinamide phosphate guanylyltransferase activity"/>
    <property type="evidence" value="ECO:0007669"/>
    <property type="project" value="UniProtKB-EC"/>
</dbReference>
<dbReference type="PANTHER" id="PTHR34848">
    <property type="match status" value="1"/>
</dbReference>
<evidence type="ECO:0000256" key="5">
    <source>
        <dbReference type="ARBA" id="ARBA00004692"/>
    </source>
</evidence>
<dbReference type="Pfam" id="PF02283">
    <property type="entry name" value="CobU"/>
    <property type="match status" value="1"/>
</dbReference>
<dbReference type="CDD" id="cd00544">
    <property type="entry name" value="CobU"/>
    <property type="match status" value="1"/>
</dbReference>
<comment type="pathway">
    <text evidence="5">Cofactor biosynthesis; adenosylcobalamin biosynthesis; adenosylcobalamin from cob(II)yrinate a,c-diamide: step 6/7.</text>
</comment>
<reference evidence="20" key="1">
    <citation type="submission" date="2021-01" db="EMBL/GenBank/DDBJ databases">
        <authorList>
            <person name="Zhong Y.L."/>
        </authorList>
    </citation>
    <scope>NUCLEOTIDE SEQUENCE</scope>
    <source>
        <strain evidence="20">KCTC 23302</strain>
    </source>
</reference>
<feature type="binding site" evidence="19">
    <location>
        <begin position="32"/>
        <end position="34"/>
    </location>
    <ligand>
        <name>GTP</name>
        <dbReference type="ChEBI" id="CHEBI:37565"/>
    </ligand>
</feature>
<name>A0A937D8K4_9FLAO</name>
<evidence type="ECO:0000256" key="3">
    <source>
        <dbReference type="ARBA" id="ARBA00001522"/>
    </source>
</evidence>
<evidence type="ECO:0000256" key="13">
    <source>
        <dbReference type="ARBA" id="ARBA00022777"/>
    </source>
</evidence>
<evidence type="ECO:0000256" key="10">
    <source>
        <dbReference type="ARBA" id="ARBA00022573"/>
    </source>
</evidence>
<organism evidence="20 21">
    <name type="scientific">Aquimarina mytili</name>
    <dbReference type="NCBI Taxonomy" id="874423"/>
    <lineage>
        <taxon>Bacteria</taxon>
        <taxon>Pseudomonadati</taxon>
        <taxon>Bacteroidota</taxon>
        <taxon>Flavobacteriia</taxon>
        <taxon>Flavobacteriales</taxon>
        <taxon>Flavobacteriaceae</taxon>
        <taxon>Aquimarina</taxon>
    </lineage>
</organism>
<comment type="catalytic activity">
    <reaction evidence="1">
        <text>adenosylcob(III)inamide + ATP = adenosylcob(III)inamide phosphate + ADP + H(+)</text>
        <dbReference type="Rhea" id="RHEA:15769"/>
        <dbReference type="ChEBI" id="CHEBI:2480"/>
        <dbReference type="ChEBI" id="CHEBI:15378"/>
        <dbReference type="ChEBI" id="CHEBI:30616"/>
        <dbReference type="ChEBI" id="CHEBI:58502"/>
        <dbReference type="ChEBI" id="CHEBI:456216"/>
        <dbReference type="EC" id="2.7.1.156"/>
    </reaction>
</comment>
<keyword evidence="15 19" id="KW-0342">GTP-binding</keyword>
<evidence type="ECO:0000256" key="15">
    <source>
        <dbReference type="ARBA" id="ARBA00023134"/>
    </source>
</evidence>
<evidence type="ECO:0000256" key="16">
    <source>
        <dbReference type="ARBA" id="ARBA00029570"/>
    </source>
</evidence>
<evidence type="ECO:0000256" key="1">
    <source>
        <dbReference type="ARBA" id="ARBA00000312"/>
    </source>
</evidence>
<keyword evidence="13 20" id="KW-0418">Kinase</keyword>
<evidence type="ECO:0000256" key="8">
    <source>
        <dbReference type="ARBA" id="ARBA00012016"/>
    </source>
</evidence>
<keyword evidence="11" id="KW-0808">Transferase</keyword>
<feature type="binding site" evidence="19">
    <location>
        <begin position="7"/>
        <end position="14"/>
    </location>
    <ligand>
        <name>GTP</name>
        <dbReference type="ChEBI" id="CHEBI:37565"/>
    </ligand>
</feature>
<dbReference type="EC" id="2.7.7.62" evidence="9"/>
<dbReference type="InterPro" id="IPR003203">
    <property type="entry name" value="CobU/CobP"/>
</dbReference>
<dbReference type="GO" id="GO:0005524">
    <property type="term" value="F:ATP binding"/>
    <property type="evidence" value="ECO:0007669"/>
    <property type="project" value="UniProtKB-KW"/>
</dbReference>
<protein>
    <recommendedName>
        <fullName evidence="16">Adenosylcobinamide kinase</fullName>
        <ecNumber evidence="8">2.7.1.156</ecNumber>
        <ecNumber evidence="9">2.7.7.62</ecNumber>
    </recommendedName>
    <alternativeName>
        <fullName evidence="17">Adenosylcobinamide-phosphate guanylyltransferase</fullName>
    </alternativeName>
</protein>
<comment type="function">
    <text evidence="4">Catalyzes ATP-dependent phosphorylation of adenosylcobinamide and addition of GMP to adenosylcobinamide phosphate.</text>
</comment>
<dbReference type="SUPFAM" id="SSF52540">
    <property type="entry name" value="P-loop containing nucleoside triphosphate hydrolases"/>
    <property type="match status" value="1"/>
</dbReference>
<evidence type="ECO:0000256" key="2">
    <source>
        <dbReference type="ARBA" id="ARBA00000711"/>
    </source>
</evidence>
<feature type="binding site" evidence="19">
    <location>
        <position position="78"/>
    </location>
    <ligand>
        <name>GTP</name>
        <dbReference type="ChEBI" id="CHEBI:37565"/>
    </ligand>
</feature>
<comment type="similarity">
    <text evidence="7">Belongs to the CobU/CobP family.</text>
</comment>
<evidence type="ECO:0000256" key="17">
    <source>
        <dbReference type="ARBA" id="ARBA00030571"/>
    </source>
</evidence>
<evidence type="ECO:0000256" key="19">
    <source>
        <dbReference type="PIRSR" id="PIRSR006135-2"/>
    </source>
</evidence>
<dbReference type="RefSeq" id="WP_201917106.1">
    <property type="nucleotide sequence ID" value="NZ_BAABAX010000021.1"/>
</dbReference>
<keyword evidence="14" id="KW-0067">ATP-binding</keyword>
<comment type="caution">
    <text evidence="20">The sequence shown here is derived from an EMBL/GenBank/DDBJ whole genome shotgun (WGS) entry which is preliminary data.</text>
</comment>
<evidence type="ECO:0000256" key="11">
    <source>
        <dbReference type="ARBA" id="ARBA00022679"/>
    </source>
</evidence>
<feature type="active site" description="GMP-histidine intermediate" evidence="18">
    <location>
        <position position="48"/>
    </location>
</feature>
<dbReference type="PANTHER" id="PTHR34848:SF1">
    <property type="entry name" value="BIFUNCTIONAL ADENOSYLCOBALAMIN BIOSYNTHESIS PROTEIN COBU"/>
    <property type="match status" value="1"/>
</dbReference>
<dbReference type="GO" id="GO:0043752">
    <property type="term" value="F:adenosylcobinamide kinase activity"/>
    <property type="evidence" value="ECO:0007669"/>
    <property type="project" value="UniProtKB-EC"/>
</dbReference>
<evidence type="ECO:0000313" key="21">
    <source>
        <dbReference type="Proteomes" id="UP000651057"/>
    </source>
</evidence>
<evidence type="ECO:0000313" key="20">
    <source>
        <dbReference type="EMBL" id="MBL0682797.1"/>
    </source>
</evidence>
<gene>
    <name evidence="20" type="ORF">JJQ60_04660</name>
</gene>
<keyword evidence="12 19" id="KW-0547">Nucleotide-binding</keyword>
<dbReference type="PIRSF" id="PIRSF006135">
    <property type="entry name" value="CobU"/>
    <property type="match status" value="1"/>
</dbReference>
<feature type="binding site" evidence="19">
    <location>
        <position position="60"/>
    </location>
    <ligand>
        <name>GTP</name>
        <dbReference type="ChEBI" id="CHEBI:37565"/>
    </ligand>
</feature>
<evidence type="ECO:0000256" key="18">
    <source>
        <dbReference type="PIRSR" id="PIRSR006135-1"/>
    </source>
</evidence>
<dbReference type="EC" id="2.7.1.156" evidence="8"/>
<evidence type="ECO:0000256" key="4">
    <source>
        <dbReference type="ARBA" id="ARBA00003889"/>
    </source>
</evidence>
<dbReference type="GO" id="GO:0009236">
    <property type="term" value="P:cobalamin biosynthetic process"/>
    <property type="evidence" value="ECO:0007669"/>
    <property type="project" value="UniProtKB-KW"/>
</dbReference>
<sequence length="170" mass="19435">MLYYITGGERSGKSSYAQNLALQLSNTPYYLATSRIWDDNHRKRIDRHIADRDQRWTSIEEEKQLAKVIQDKSVVVIDCVTLWLTNFFVDTKNDIELSLSQAKNEFDKLLEKDATIIIISNEIGMGVHAATEIGRKFTELQGWMNQHIAKHADKAILMVSGIPVEIKNAK</sequence>
<keyword evidence="21" id="KW-1185">Reference proteome</keyword>
<accession>A0A937D8K4</accession>
<dbReference type="AlphaFoldDB" id="A0A937D8K4"/>
<dbReference type="GO" id="GO:0005525">
    <property type="term" value="F:GTP binding"/>
    <property type="evidence" value="ECO:0007669"/>
    <property type="project" value="UniProtKB-KW"/>
</dbReference>
<keyword evidence="10" id="KW-0169">Cobalamin biosynthesis</keyword>
<evidence type="ECO:0000256" key="9">
    <source>
        <dbReference type="ARBA" id="ARBA00012523"/>
    </source>
</evidence>
<comment type="catalytic activity">
    <reaction evidence="3">
        <text>adenosylcob(III)inamide + GTP = adenosylcob(III)inamide phosphate + GDP + H(+)</text>
        <dbReference type="Rhea" id="RHEA:15765"/>
        <dbReference type="ChEBI" id="CHEBI:2480"/>
        <dbReference type="ChEBI" id="CHEBI:15378"/>
        <dbReference type="ChEBI" id="CHEBI:37565"/>
        <dbReference type="ChEBI" id="CHEBI:58189"/>
        <dbReference type="ChEBI" id="CHEBI:58502"/>
        <dbReference type="EC" id="2.7.1.156"/>
    </reaction>
</comment>
<dbReference type="InterPro" id="IPR027417">
    <property type="entry name" value="P-loop_NTPase"/>
</dbReference>
<evidence type="ECO:0000256" key="12">
    <source>
        <dbReference type="ARBA" id="ARBA00022741"/>
    </source>
</evidence>
<dbReference type="Gene3D" id="3.40.50.300">
    <property type="entry name" value="P-loop containing nucleotide triphosphate hydrolases"/>
    <property type="match status" value="1"/>
</dbReference>
<comment type="catalytic activity">
    <reaction evidence="2">
        <text>adenosylcob(III)inamide phosphate + GTP + H(+) = adenosylcob(III)inamide-GDP + diphosphate</text>
        <dbReference type="Rhea" id="RHEA:22712"/>
        <dbReference type="ChEBI" id="CHEBI:15378"/>
        <dbReference type="ChEBI" id="CHEBI:33019"/>
        <dbReference type="ChEBI" id="CHEBI:37565"/>
        <dbReference type="ChEBI" id="CHEBI:58502"/>
        <dbReference type="ChEBI" id="CHEBI:60487"/>
        <dbReference type="EC" id="2.7.7.62"/>
    </reaction>
</comment>
<dbReference type="Proteomes" id="UP000651057">
    <property type="component" value="Unassembled WGS sequence"/>
</dbReference>
<evidence type="ECO:0000256" key="14">
    <source>
        <dbReference type="ARBA" id="ARBA00022840"/>
    </source>
</evidence>